<keyword evidence="1" id="KW-0812">Transmembrane</keyword>
<comment type="caution">
    <text evidence="2">The sequence shown here is derived from an EMBL/GenBank/DDBJ whole genome shotgun (WGS) entry which is preliminary data.</text>
</comment>
<dbReference type="EMBL" id="SWMU01000003">
    <property type="protein sequence ID" value="TKS55970.1"/>
    <property type="molecule type" value="Genomic_DNA"/>
</dbReference>
<feature type="transmembrane region" description="Helical" evidence="1">
    <location>
        <begin position="89"/>
        <end position="107"/>
    </location>
</feature>
<gene>
    <name evidence="2" type="ORF">FCN74_08035</name>
</gene>
<feature type="transmembrane region" description="Helical" evidence="1">
    <location>
        <begin position="291"/>
        <end position="311"/>
    </location>
</feature>
<sequence>MTKSLRSHRGEVCLNCGHQLDVSDRYCSNCGQLNSKEELTVKQMLAEYLAGLFSYDSKLFKSIKLIFVSPGKLAQEYISGKRVSYVNPFRFFISMAILFFILSSYLVKDDIEGLSKNLDINDVEELDKVEVDTTKINQSGRLKDLLKKNQDITFEEAQVKFQIDDTYYSKLKFIIEKSFYKFLNEPQDFFDYLFPKLPFFTFFFIPVFTVFSKLLYLRRAFTYTGHLIFNYIQSTVFFILLIVYELVVVLIDYEFLGIFSLGFIYYLIVAKKRFYQQGVVKTVLKTFISSFFYVFSALFILTLMVFASLFFF</sequence>
<keyword evidence="3" id="KW-1185">Reference proteome</keyword>
<feature type="transmembrane region" description="Helical" evidence="1">
    <location>
        <begin position="228"/>
        <end position="247"/>
    </location>
</feature>
<reference evidence="2 3" key="1">
    <citation type="submission" date="2019-04" db="EMBL/GenBank/DDBJ databases">
        <title>Psychroflexus halotolerans sp. nov., isolated from a marine solar saltern.</title>
        <authorList>
            <person name="Feng X."/>
        </authorList>
    </citation>
    <scope>NUCLEOTIDE SEQUENCE [LARGE SCALE GENOMIC DNA]</scope>
    <source>
        <strain evidence="2 3">WDS2C27</strain>
    </source>
</reference>
<feature type="transmembrane region" description="Helical" evidence="1">
    <location>
        <begin position="197"/>
        <end position="216"/>
    </location>
</feature>
<evidence type="ECO:0000313" key="2">
    <source>
        <dbReference type="EMBL" id="TKS55970.1"/>
    </source>
</evidence>
<dbReference type="AlphaFoldDB" id="A0A4U5TPD7"/>
<evidence type="ECO:0000256" key="1">
    <source>
        <dbReference type="SAM" id="Phobius"/>
    </source>
</evidence>
<feature type="transmembrane region" description="Helical" evidence="1">
    <location>
        <begin position="253"/>
        <end position="270"/>
    </location>
</feature>
<protein>
    <submittedName>
        <fullName evidence="2">DUF3667 domain-containing protein</fullName>
    </submittedName>
</protein>
<dbReference type="Pfam" id="PF12412">
    <property type="entry name" value="DUF3667"/>
    <property type="match status" value="1"/>
</dbReference>
<name>A0A4U5TPD7_9FLAO</name>
<dbReference type="RefSeq" id="WP_138932085.1">
    <property type="nucleotide sequence ID" value="NZ_SWMU01000003.1"/>
</dbReference>
<dbReference type="InterPro" id="IPR022134">
    <property type="entry name" value="DUF3667"/>
</dbReference>
<dbReference type="OrthoDB" id="675873at2"/>
<proteinExistence type="predicted"/>
<organism evidence="2 3">
    <name type="scientific">Mesohalobacter halotolerans</name>
    <dbReference type="NCBI Taxonomy" id="1883405"/>
    <lineage>
        <taxon>Bacteria</taxon>
        <taxon>Pseudomonadati</taxon>
        <taxon>Bacteroidota</taxon>
        <taxon>Flavobacteriia</taxon>
        <taxon>Flavobacteriales</taxon>
        <taxon>Flavobacteriaceae</taxon>
        <taxon>Mesohalobacter</taxon>
    </lineage>
</organism>
<keyword evidence="1" id="KW-1133">Transmembrane helix</keyword>
<evidence type="ECO:0000313" key="3">
    <source>
        <dbReference type="Proteomes" id="UP000306552"/>
    </source>
</evidence>
<keyword evidence="1" id="KW-0472">Membrane</keyword>
<accession>A0A4U5TPD7</accession>
<dbReference type="Proteomes" id="UP000306552">
    <property type="component" value="Unassembled WGS sequence"/>
</dbReference>